<accession>A0ABU0FTV9</accession>
<gene>
    <name evidence="2" type="ORF">J2S25_001203</name>
</gene>
<dbReference type="InterPro" id="IPR001387">
    <property type="entry name" value="Cro/C1-type_HTH"/>
</dbReference>
<sequence length="117" mass="13368">MEYNQSNAIVVERIKSWMKENSFNQQDVAIKMGISDSLVGAMLRGERRIPPARIQLFAEMMKISVRELVERPATDTETVVKLRGKATSRKSRSAIRDIVAMCEHYVELKGLLETNKK</sequence>
<proteinExistence type="predicted"/>
<evidence type="ECO:0000313" key="3">
    <source>
        <dbReference type="Proteomes" id="UP001242313"/>
    </source>
</evidence>
<protein>
    <submittedName>
        <fullName evidence="2">Transcriptional regulator with XRE-family HTH domain</fullName>
    </submittedName>
</protein>
<dbReference type="SUPFAM" id="SSF47413">
    <property type="entry name" value="lambda repressor-like DNA-binding domains"/>
    <property type="match status" value="1"/>
</dbReference>
<dbReference type="CDD" id="cd00093">
    <property type="entry name" value="HTH_XRE"/>
    <property type="match status" value="1"/>
</dbReference>
<dbReference type="EMBL" id="JAUSUN010000005">
    <property type="protein sequence ID" value="MDQ0413021.1"/>
    <property type="molecule type" value="Genomic_DNA"/>
</dbReference>
<dbReference type="SMART" id="SM00530">
    <property type="entry name" value="HTH_XRE"/>
    <property type="match status" value="1"/>
</dbReference>
<organism evidence="2 3">
    <name type="scientific">Mesobacillus stamsii</name>
    <dbReference type="NCBI Taxonomy" id="225347"/>
    <lineage>
        <taxon>Bacteria</taxon>
        <taxon>Bacillati</taxon>
        <taxon>Bacillota</taxon>
        <taxon>Bacilli</taxon>
        <taxon>Bacillales</taxon>
        <taxon>Bacillaceae</taxon>
        <taxon>Mesobacillus</taxon>
    </lineage>
</organism>
<comment type="caution">
    <text evidence="2">The sequence shown here is derived from an EMBL/GenBank/DDBJ whole genome shotgun (WGS) entry which is preliminary data.</text>
</comment>
<dbReference type="PROSITE" id="PS50943">
    <property type="entry name" value="HTH_CROC1"/>
    <property type="match status" value="1"/>
</dbReference>
<dbReference type="Proteomes" id="UP001242313">
    <property type="component" value="Unassembled WGS sequence"/>
</dbReference>
<evidence type="ECO:0000259" key="1">
    <source>
        <dbReference type="PROSITE" id="PS50943"/>
    </source>
</evidence>
<dbReference type="Pfam" id="PF01381">
    <property type="entry name" value="HTH_3"/>
    <property type="match status" value="1"/>
</dbReference>
<dbReference type="InterPro" id="IPR010982">
    <property type="entry name" value="Lambda_DNA-bd_dom_sf"/>
</dbReference>
<dbReference type="RefSeq" id="WP_307191490.1">
    <property type="nucleotide sequence ID" value="NZ_JAUSUN010000005.1"/>
</dbReference>
<name>A0ABU0FTV9_9BACI</name>
<evidence type="ECO:0000313" key="2">
    <source>
        <dbReference type="EMBL" id="MDQ0413021.1"/>
    </source>
</evidence>
<dbReference type="Gene3D" id="1.10.260.40">
    <property type="entry name" value="lambda repressor-like DNA-binding domains"/>
    <property type="match status" value="1"/>
</dbReference>
<keyword evidence="3" id="KW-1185">Reference proteome</keyword>
<feature type="domain" description="HTH cro/C1-type" evidence="1">
    <location>
        <begin position="14"/>
        <end position="68"/>
    </location>
</feature>
<reference evidence="2 3" key="1">
    <citation type="submission" date="2023-07" db="EMBL/GenBank/DDBJ databases">
        <title>Genomic Encyclopedia of Type Strains, Phase IV (KMG-IV): sequencing the most valuable type-strain genomes for metagenomic binning, comparative biology and taxonomic classification.</title>
        <authorList>
            <person name="Goeker M."/>
        </authorList>
    </citation>
    <scope>NUCLEOTIDE SEQUENCE [LARGE SCALE GENOMIC DNA]</scope>
    <source>
        <strain evidence="2 3">DSM 19598</strain>
    </source>
</reference>